<dbReference type="InterPro" id="IPR000055">
    <property type="entry name" value="Restrct_endonuc_typeI_TRD"/>
</dbReference>
<name>A0A2S4N8I9_9FLAO</name>
<comment type="caution">
    <text evidence="5">The sequence shown here is derived from an EMBL/GenBank/DDBJ whole genome shotgun (WGS) entry which is preliminary data.</text>
</comment>
<dbReference type="SUPFAM" id="SSF116734">
    <property type="entry name" value="DNA methylase specificity domain"/>
    <property type="match status" value="2"/>
</dbReference>
<evidence type="ECO:0000256" key="1">
    <source>
        <dbReference type="ARBA" id="ARBA00010923"/>
    </source>
</evidence>
<dbReference type="InterPro" id="IPR044946">
    <property type="entry name" value="Restrct_endonuc_typeI_TRD_sf"/>
</dbReference>
<feature type="domain" description="Type I restriction modification DNA specificity" evidence="4">
    <location>
        <begin position="8"/>
        <end position="163"/>
    </location>
</feature>
<dbReference type="Proteomes" id="UP000237056">
    <property type="component" value="Unassembled WGS sequence"/>
</dbReference>
<dbReference type="GO" id="GO:0003677">
    <property type="term" value="F:DNA binding"/>
    <property type="evidence" value="ECO:0007669"/>
    <property type="project" value="UniProtKB-KW"/>
</dbReference>
<dbReference type="CDD" id="cd17288">
    <property type="entry name" value="RMtype1_S_LlaAI06ORF1089P_TRD1-CR1_like"/>
    <property type="match status" value="1"/>
</dbReference>
<dbReference type="Pfam" id="PF01420">
    <property type="entry name" value="Methylase_S"/>
    <property type="match status" value="2"/>
</dbReference>
<evidence type="ECO:0000259" key="4">
    <source>
        <dbReference type="Pfam" id="PF01420"/>
    </source>
</evidence>
<dbReference type="Gene3D" id="3.90.220.20">
    <property type="entry name" value="DNA methylase specificity domains"/>
    <property type="match status" value="2"/>
</dbReference>
<feature type="domain" description="Type I restriction modification DNA specificity" evidence="4">
    <location>
        <begin position="183"/>
        <end position="343"/>
    </location>
</feature>
<dbReference type="GO" id="GO:0009307">
    <property type="term" value="P:DNA restriction-modification system"/>
    <property type="evidence" value="ECO:0007669"/>
    <property type="project" value="UniProtKB-KW"/>
</dbReference>
<reference evidence="5 6" key="1">
    <citation type="submission" date="2018-01" db="EMBL/GenBank/DDBJ databases">
        <title>Genomic Encyclopedia of Type Strains, Phase I: the one thousand microbial genomes (KMG-I) project.</title>
        <authorList>
            <person name="Goeker M."/>
        </authorList>
    </citation>
    <scope>NUCLEOTIDE SEQUENCE [LARGE SCALE GENOMIC DNA]</scope>
    <source>
        <strain evidence="5 6">DSM 17960</strain>
    </source>
</reference>
<keyword evidence="3" id="KW-0238">DNA-binding</keyword>
<accession>A0A2S4N8I9</accession>
<dbReference type="PANTHER" id="PTHR30408:SF13">
    <property type="entry name" value="TYPE I RESTRICTION ENZYME HINDI SPECIFICITY SUBUNIT"/>
    <property type="match status" value="1"/>
</dbReference>
<evidence type="ECO:0000313" key="6">
    <source>
        <dbReference type="Proteomes" id="UP000237056"/>
    </source>
</evidence>
<organism evidence="5 6">
    <name type="scientific">Flavobacterium croceum DSM 17960</name>
    <dbReference type="NCBI Taxonomy" id="1121886"/>
    <lineage>
        <taxon>Bacteria</taxon>
        <taxon>Pseudomonadati</taxon>
        <taxon>Bacteroidota</taxon>
        <taxon>Flavobacteriia</taxon>
        <taxon>Flavobacteriales</taxon>
        <taxon>Flavobacteriaceae</taxon>
        <taxon>Flavobacterium</taxon>
    </lineage>
</organism>
<evidence type="ECO:0000313" key="5">
    <source>
        <dbReference type="EMBL" id="POS02006.1"/>
    </source>
</evidence>
<dbReference type="OrthoDB" id="9816225at2"/>
<protein>
    <submittedName>
        <fullName evidence="5">Type I restriction enzyme S subunit</fullName>
    </submittedName>
</protein>
<dbReference type="PANTHER" id="PTHR30408">
    <property type="entry name" value="TYPE-1 RESTRICTION ENZYME ECOKI SPECIFICITY PROTEIN"/>
    <property type="match status" value="1"/>
</dbReference>
<evidence type="ECO:0000256" key="3">
    <source>
        <dbReference type="ARBA" id="ARBA00023125"/>
    </source>
</evidence>
<dbReference type="CDD" id="cd17262">
    <property type="entry name" value="RMtype1_S_Aco12261I-TRD2-CR2"/>
    <property type="match status" value="1"/>
</dbReference>
<proteinExistence type="inferred from homology"/>
<evidence type="ECO:0000256" key="2">
    <source>
        <dbReference type="ARBA" id="ARBA00022747"/>
    </source>
</evidence>
<sequence>MSEVKNIPEGWVETTLEAVAEIKYGKDHKHLKDGDIPCLGSGGFMRNVDQILYDKPSVLIPRKGTISNLFFIEQPFWTVDTLFYTKIDESKIIPKYLYFKLKTINLENLNVGSAVPSLTTPVLNQLTIDIPKNITEQQSIAAILTSFDDKIELLQAQNKTLEEMAQTIFTEWFGKYRVDDELPEGWSVGKLGEVIEIYDSKRIPLSKQEREEKKGDYPYYGATSVMDYIDEYIFDGIYLLFAEDGSVIDTNGNPFLQYVWDKFWVNNHAHVLQGKNGFSTEILYVICKKMKVSEMITGAVQLKINQGNLINFEIIIPEKSILDKFNLIIQPIFSKIRANTIEIQTLTKTRDTLLPRLMSGEMRVKM</sequence>
<dbReference type="RefSeq" id="WP_103725779.1">
    <property type="nucleotide sequence ID" value="NZ_PQNY01000006.1"/>
</dbReference>
<dbReference type="AlphaFoldDB" id="A0A2S4N8I9"/>
<keyword evidence="6" id="KW-1185">Reference proteome</keyword>
<dbReference type="EMBL" id="PQNY01000006">
    <property type="protein sequence ID" value="POS02006.1"/>
    <property type="molecule type" value="Genomic_DNA"/>
</dbReference>
<dbReference type="InterPro" id="IPR052021">
    <property type="entry name" value="Type-I_RS_S_subunit"/>
</dbReference>
<keyword evidence="2" id="KW-0680">Restriction system</keyword>
<comment type="similarity">
    <text evidence="1">Belongs to the type-I restriction system S methylase family.</text>
</comment>
<gene>
    <name evidence="5" type="ORF">Q361_10668</name>
</gene>